<keyword evidence="2" id="KW-1003">Cell membrane</keyword>
<evidence type="ECO:0000259" key="12">
    <source>
        <dbReference type="Pfam" id="PF00535"/>
    </source>
</evidence>
<evidence type="ECO:0000256" key="11">
    <source>
        <dbReference type="SAM" id="Phobius"/>
    </source>
</evidence>
<dbReference type="InterPro" id="IPR029044">
    <property type="entry name" value="Nucleotide-diphossugar_trans"/>
</dbReference>
<feature type="region of interest" description="Disordered" evidence="10">
    <location>
        <begin position="363"/>
        <end position="387"/>
    </location>
</feature>
<comment type="subcellular location">
    <subcellularLocation>
        <location evidence="1">Cell membrane</location>
        <topology evidence="1">Multi-pass membrane protein</topology>
    </subcellularLocation>
</comment>
<evidence type="ECO:0000256" key="9">
    <source>
        <dbReference type="ARBA" id="ARBA00038152"/>
    </source>
</evidence>
<evidence type="ECO:0000256" key="8">
    <source>
        <dbReference type="ARBA" id="ARBA00023136"/>
    </source>
</evidence>
<dbReference type="Proteomes" id="UP000033220">
    <property type="component" value="Chromosome DSM 122"/>
</dbReference>
<name>H6SKF3_PARPM</name>
<dbReference type="GO" id="GO:0005886">
    <property type="term" value="C:plasma membrane"/>
    <property type="evidence" value="ECO:0007669"/>
    <property type="project" value="UniProtKB-SubCell"/>
</dbReference>
<dbReference type="AlphaFoldDB" id="H6SKF3"/>
<dbReference type="EMBL" id="HE663493">
    <property type="protein sequence ID" value="CCG08468.1"/>
    <property type="molecule type" value="Genomic_DNA"/>
</dbReference>
<dbReference type="PANTHER" id="PTHR48090">
    <property type="entry name" value="UNDECAPRENYL-PHOSPHATE 4-DEOXY-4-FORMAMIDO-L-ARABINOSE TRANSFERASE-RELATED"/>
    <property type="match status" value="1"/>
</dbReference>
<gene>
    <name evidence="13" type="ORF">RSPPHO_01842</name>
</gene>
<keyword evidence="5 11" id="KW-0812">Transmembrane</keyword>
<evidence type="ECO:0000256" key="4">
    <source>
        <dbReference type="ARBA" id="ARBA00022679"/>
    </source>
</evidence>
<dbReference type="KEGG" id="rpm:RSPPHO_01842"/>
<evidence type="ECO:0000256" key="1">
    <source>
        <dbReference type="ARBA" id="ARBA00004651"/>
    </source>
</evidence>
<keyword evidence="14" id="KW-1185">Reference proteome</keyword>
<dbReference type="SUPFAM" id="SSF53448">
    <property type="entry name" value="Nucleotide-diphospho-sugar transferases"/>
    <property type="match status" value="1"/>
</dbReference>
<keyword evidence="8 11" id="KW-0472">Membrane</keyword>
<evidence type="ECO:0000256" key="7">
    <source>
        <dbReference type="ARBA" id="ARBA00022989"/>
    </source>
</evidence>
<evidence type="ECO:0000256" key="6">
    <source>
        <dbReference type="ARBA" id="ARBA00022985"/>
    </source>
</evidence>
<dbReference type="eggNOG" id="COG0463">
    <property type="taxonomic scope" value="Bacteria"/>
</dbReference>
<feature type="compositionally biased region" description="Basic and acidic residues" evidence="10">
    <location>
        <begin position="373"/>
        <end position="387"/>
    </location>
</feature>
<keyword evidence="6" id="KW-0448">Lipopolysaccharide biosynthesis</keyword>
<dbReference type="GO" id="GO:0009103">
    <property type="term" value="P:lipopolysaccharide biosynthetic process"/>
    <property type="evidence" value="ECO:0007669"/>
    <property type="project" value="UniProtKB-KW"/>
</dbReference>
<keyword evidence="7 11" id="KW-1133">Transmembrane helix</keyword>
<keyword evidence="4 13" id="KW-0808">Transferase</keyword>
<keyword evidence="3" id="KW-0328">Glycosyltransferase</keyword>
<dbReference type="GO" id="GO:0016757">
    <property type="term" value="F:glycosyltransferase activity"/>
    <property type="evidence" value="ECO:0007669"/>
    <property type="project" value="UniProtKB-KW"/>
</dbReference>
<dbReference type="FunFam" id="3.90.550.10:FF:000079">
    <property type="entry name" value="Probable glycosyl transferase"/>
    <property type="match status" value="1"/>
</dbReference>
<reference evidence="13 14" key="1">
    <citation type="submission" date="2012-02" db="EMBL/GenBank/DDBJ databases">
        <title>Shotgun genome sequence of Phaeospirillum photometricum DSM 122.</title>
        <authorList>
            <person name="Duquesne K."/>
            <person name="Sturgis J."/>
        </authorList>
    </citation>
    <scope>NUCLEOTIDE SEQUENCE [LARGE SCALE GENOMIC DNA]</scope>
    <source>
        <strain evidence="14">DSM122</strain>
    </source>
</reference>
<evidence type="ECO:0000256" key="3">
    <source>
        <dbReference type="ARBA" id="ARBA00022676"/>
    </source>
</evidence>
<sequence>MLPHLSCPPRRRKVRRGLGTLVVLLVRGTIMTRACVVSVVVPMHNESLSLEALFARLSPVLDRVGEPAEIVCVDDGSTDDTLERLKALRLREPRVRVVALSRNFGKEAALAAGLQRARGQAVVLMDADLQHPPELIEAFVQHWREGWPVVFGQRTSRKTDTWLRRWAARSFYRVFAAISQTHLPAGAGDFRLMDRRAVDALNTLVERTRFTKGLYAWIGFRSLAVPFEVGERAGGTSGWRLGALWRFAVDAITAFSTLPLRMWTYVGTAVSLCALIYAAHFLIRTLLYGVDLPGFPSLIIAITFFAGVQLIGLGIIGEYLGRVFTEVKQRPLFLVAEDLDPLAPPTEDEKGRDPGAAVLSGRWAAAGEVSPGDAERDNAERRGVAVS</sequence>
<organism evidence="13 14">
    <name type="scientific">Pararhodospirillum photometricum DSM 122</name>
    <dbReference type="NCBI Taxonomy" id="1150469"/>
    <lineage>
        <taxon>Bacteria</taxon>
        <taxon>Pseudomonadati</taxon>
        <taxon>Pseudomonadota</taxon>
        <taxon>Alphaproteobacteria</taxon>
        <taxon>Rhodospirillales</taxon>
        <taxon>Rhodospirillaceae</taxon>
        <taxon>Pararhodospirillum</taxon>
    </lineage>
</organism>
<proteinExistence type="inferred from homology"/>
<evidence type="ECO:0000313" key="14">
    <source>
        <dbReference type="Proteomes" id="UP000033220"/>
    </source>
</evidence>
<protein>
    <submittedName>
        <fullName evidence="13">Glycosyltransferases involved in cell wall biogenesis</fullName>
    </submittedName>
</protein>
<dbReference type="PATRIC" id="fig|1150469.3.peg.2071"/>
<dbReference type="Gene3D" id="3.90.550.10">
    <property type="entry name" value="Spore Coat Polysaccharide Biosynthesis Protein SpsA, Chain A"/>
    <property type="match status" value="1"/>
</dbReference>
<evidence type="ECO:0000256" key="10">
    <source>
        <dbReference type="SAM" id="MobiDB-lite"/>
    </source>
</evidence>
<evidence type="ECO:0000256" key="2">
    <source>
        <dbReference type="ARBA" id="ARBA00022475"/>
    </source>
</evidence>
<evidence type="ECO:0000313" key="13">
    <source>
        <dbReference type="EMBL" id="CCG08468.1"/>
    </source>
</evidence>
<feature type="domain" description="Glycosyltransferase 2-like" evidence="12">
    <location>
        <begin position="38"/>
        <end position="199"/>
    </location>
</feature>
<comment type="similarity">
    <text evidence="9">Belongs to the glycosyltransferase 2 family. GtrB subfamily.</text>
</comment>
<feature type="transmembrane region" description="Helical" evidence="11">
    <location>
        <begin position="262"/>
        <end position="283"/>
    </location>
</feature>
<evidence type="ECO:0000256" key="5">
    <source>
        <dbReference type="ARBA" id="ARBA00022692"/>
    </source>
</evidence>
<dbReference type="STRING" id="1150469.RSPPHO_01842"/>
<dbReference type="InterPro" id="IPR050256">
    <property type="entry name" value="Glycosyltransferase_2"/>
</dbReference>
<feature type="transmembrane region" description="Helical" evidence="11">
    <location>
        <begin position="295"/>
        <end position="320"/>
    </location>
</feature>
<dbReference type="InterPro" id="IPR001173">
    <property type="entry name" value="Glyco_trans_2-like"/>
</dbReference>
<dbReference type="Pfam" id="PF00535">
    <property type="entry name" value="Glycos_transf_2"/>
    <property type="match status" value="1"/>
</dbReference>
<accession>H6SKF3</accession>
<dbReference type="HOGENOM" id="CLU_033536_0_1_5"/>
<dbReference type="CDD" id="cd04187">
    <property type="entry name" value="DPM1_like_bac"/>
    <property type="match status" value="1"/>
</dbReference>
<dbReference type="PANTHER" id="PTHR48090:SF3">
    <property type="entry name" value="UNDECAPRENYL-PHOSPHATE 4-DEOXY-4-FORMAMIDO-L-ARABINOSE TRANSFERASE"/>
    <property type="match status" value="1"/>
</dbReference>